<feature type="binding site" evidence="6">
    <location>
        <begin position="67"/>
        <end position="74"/>
    </location>
    <ligand>
        <name>ATP</name>
        <dbReference type="ChEBI" id="CHEBI:30616"/>
    </ligand>
</feature>
<dbReference type="HAMAP" id="MF_01543">
    <property type="entry name" value="FTHFS"/>
    <property type="match status" value="1"/>
</dbReference>
<dbReference type="Pfam" id="PF01268">
    <property type="entry name" value="FTHFS"/>
    <property type="match status" value="1"/>
</dbReference>
<name>A0ABT3BH27_9RHOB</name>
<dbReference type="EC" id="6.3.4.3" evidence="6"/>
<dbReference type="GO" id="GO:0004329">
    <property type="term" value="F:formate-tetrahydrofolate ligase activity"/>
    <property type="evidence" value="ECO:0007669"/>
    <property type="project" value="UniProtKB-EC"/>
</dbReference>
<keyword evidence="3 6" id="KW-0436">Ligase</keyword>
<evidence type="ECO:0000313" key="8">
    <source>
        <dbReference type="Proteomes" id="UP001208690"/>
    </source>
</evidence>
<dbReference type="Gene3D" id="3.30.1510.10">
    <property type="entry name" value="Domain 2, N(10)-formyltetrahydrofolate synthetase"/>
    <property type="match status" value="1"/>
</dbReference>
<evidence type="ECO:0000256" key="2">
    <source>
        <dbReference type="ARBA" id="ARBA00022563"/>
    </source>
</evidence>
<dbReference type="PROSITE" id="PS00721">
    <property type="entry name" value="FTHFS_1"/>
    <property type="match status" value="1"/>
</dbReference>
<keyword evidence="2 6" id="KW-0554">One-carbon metabolism</keyword>
<accession>A0ABT3BH27</accession>
<evidence type="ECO:0000256" key="1">
    <source>
        <dbReference type="ARBA" id="ARBA00004777"/>
    </source>
</evidence>
<dbReference type="SUPFAM" id="SSF52540">
    <property type="entry name" value="P-loop containing nucleoside triphosphate hydrolases"/>
    <property type="match status" value="1"/>
</dbReference>
<dbReference type="PROSITE" id="PS00722">
    <property type="entry name" value="FTHFS_2"/>
    <property type="match status" value="1"/>
</dbReference>
<keyword evidence="5 6" id="KW-0067">ATP-binding</keyword>
<sequence length="558" mass="59363">MAYKSDIEIARAASKKPIQEIGAKLGISESDLLPYGHDKAKVSQSFINSVQGNENGKLILVTAINPTPAGEGKTTTTVGLGDGLNRIGKKAAVCIREASLGPNFGMKGGAAGGGYAQVVPMEEMNLHFTGDFHAITSAHSLLSAMIDNHIYWGNELEIDTRRVVWRRVVDMNDRALRQITTSLGGVANGFPREAGFDITVASEVMAILCLAKDLSDLQKRLGDMIVAYRRDKSPVYARDIKADGAMTVLLKDAMQPNLVQTLENNPAFVHGGPFANIAHGCNSVIATTTALKLADYVVTEAGFGADLGAEKFLNIKCRKAGLAPSCVVVVATVRAMKMNGGVAKANLGAENVEAVKNGCANLGRHIENVKSFGVPVVVAINHFVTDTDAEVQAVKDYVAAQGAEAVLSRHWELGSEGSADLATKVVETIEKGEADFAPLYPDEMGLAEKINTIATKIYRADAALMDQKILAQLKDWEDQGYGNLPVCMAKTQYSFTTDPNERGAPTGFNIPVREVRLSAGAGFVVAICGEIMTMPGLPRVPSAEAIKLNADGDVEGLF</sequence>
<proteinExistence type="inferred from homology"/>
<dbReference type="Gene3D" id="3.40.50.300">
    <property type="entry name" value="P-loop containing nucleotide triphosphate hydrolases"/>
    <property type="match status" value="1"/>
</dbReference>
<dbReference type="InterPro" id="IPR020628">
    <property type="entry name" value="Formate_THF_ligase_CS"/>
</dbReference>
<gene>
    <name evidence="6" type="primary">fhs</name>
    <name evidence="7" type="ORF">MUB52_15745</name>
</gene>
<dbReference type="InterPro" id="IPR027417">
    <property type="entry name" value="P-loop_NTPase"/>
</dbReference>
<dbReference type="CDD" id="cd00477">
    <property type="entry name" value="FTHFS"/>
    <property type="match status" value="1"/>
</dbReference>
<dbReference type="InterPro" id="IPR000559">
    <property type="entry name" value="Formate_THF_ligase"/>
</dbReference>
<evidence type="ECO:0000313" key="7">
    <source>
        <dbReference type="EMBL" id="MCV3272887.1"/>
    </source>
</evidence>
<evidence type="ECO:0000256" key="4">
    <source>
        <dbReference type="ARBA" id="ARBA00022741"/>
    </source>
</evidence>
<keyword evidence="4 6" id="KW-0547">Nucleotide-binding</keyword>
<keyword evidence="8" id="KW-1185">Reference proteome</keyword>
<dbReference type="Gene3D" id="3.10.410.10">
    <property type="entry name" value="Formyltetrahydrofolate synthetase, domain 3"/>
    <property type="match status" value="1"/>
</dbReference>
<dbReference type="NCBIfam" id="NF010030">
    <property type="entry name" value="PRK13505.1"/>
    <property type="match status" value="1"/>
</dbReference>
<protein>
    <recommendedName>
        <fullName evidence="6">Formate--tetrahydrofolate ligase</fullName>
        <ecNumber evidence="6">6.3.4.3</ecNumber>
    </recommendedName>
    <alternativeName>
        <fullName evidence="6">Formyltetrahydrofolate synthetase</fullName>
        <shortName evidence="6">FHS</shortName>
        <shortName evidence="6">FTHFS</shortName>
    </alternativeName>
</protein>
<reference evidence="7 8" key="1">
    <citation type="submission" date="2022-04" db="EMBL/GenBank/DDBJ databases">
        <title>Roseobacter sp. WL0113 is a bacterium isolated from neritic sediment.</title>
        <authorList>
            <person name="Wang L."/>
            <person name="He W."/>
            <person name="Zhang D.-F."/>
        </authorList>
    </citation>
    <scope>NUCLEOTIDE SEQUENCE [LARGE SCALE GENOMIC DNA]</scope>
    <source>
        <strain evidence="7 8">WL0113</strain>
    </source>
</reference>
<comment type="catalytic activity">
    <reaction evidence="6">
        <text>(6S)-5,6,7,8-tetrahydrofolate + formate + ATP = (6R)-10-formyltetrahydrofolate + ADP + phosphate</text>
        <dbReference type="Rhea" id="RHEA:20221"/>
        <dbReference type="ChEBI" id="CHEBI:15740"/>
        <dbReference type="ChEBI" id="CHEBI:30616"/>
        <dbReference type="ChEBI" id="CHEBI:43474"/>
        <dbReference type="ChEBI" id="CHEBI:57453"/>
        <dbReference type="ChEBI" id="CHEBI:195366"/>
        <dbReference type="ChEBI" id="CHEBI:456216"/>
        <dbReference type="EC" id="6.3.4.3"/>
    </reaction>
</comment>
<comment type="similarity">
    <text evidence="6">Belongs to the formate--tetrahydrofolate ligase family.</text>
</comment>
<organism evidence="7 8">
    <name type="scientific">Roseobacter sinensis</name>
    <dbReference type="NCBI Taxonomy" id="2931391"/>
    <lineage>
        <taxon>Bacteria</taxon>
        <taxon>Pseudomonadati</taxon>
        <taxon>Pseudomonadota</taxon>
        <taxon>Alphaproteobacteria</taxon>
        <taxon>Rhodobacterales</taxon>
        <taxon>Roseobacteraceae</taxon>
        <taxon>Roseobacter</taxon>
    </lineage>
</organism>
<evidence type="ECO:0000256" key="5">
    <source>
        <dbReference type="ARBA" id="ARBA00022840"/>
    </source>
</evidence>
<dbReference type="RefSeq" id="WP_263845207.1">
    <property type="nucleotide sequence ID" value="NZ_JALIEB010000011.1"/>
</dbReference>
<comment type="caution">
    <text evidence="7">The sequence shown here is derived from an EMBL/GenBank/DDBJ whole genome shotgun (WGS) entry which is preliminary data.</text>
</comment>
<comment type="pathway">
    <text evidence="1 6">One-carbon metabolism; tetrahydrofolate interconversion.</text>
</comment>
<evidence type="ECO:0000256" key="6">
    <source>
        <dbReference type="HAMAP-Rule" id="MF_01543"/>
    </source>
</evidence>
<dbReference type="EMBL" id="JALIEB010000011">
    <property type="protein sequence ID" value="MCV3272887.1"/>
    <property type="molecule type" value="Genomic_DNA"/>
</dbReference>
<evidence type="ECO:0000256" key="3">
    <source>
        <dbReference type="ARBA" id="ARBA00022598"/>
    </source>
</evidence>
<dbReference type="Proteomes" id="UP001208690">
    <property type="component" value="Unassembled WGS sequence"/>
</dbReference>